<protein>
    <submittedName>
        <fullName evidence="1">Uncharacterized protein</fullName>
    </submittedName>
</protein>
<proteinExistence type="predicted"/>
<sequence>MSDVEIRLSKGRAILVKNILLNYESSSVSELRRIGEVVNELEIEIARMWDENHDQDALCKCSHPYHRHFDSYEDMYPIGCKYCECDTFEQRI</sequence>
<evidence type="ECO:0000313" key="2">
    <source>
        <dbReference type="Proteomes" id="UP000359050"/>
    </source>
</evidence>
<reference evidence="1 2" key="1">
    <citation type="submission" date="2019-08" db="EMBL/GenBank/DDBJ databases">
        <authorList>
            <person name="Anderson K.N."/>
            <person name="Nick C.D."/>
            <person name="Roberts T.L."/>
            <person name="Webster M."/>
            <person name="Summerhill K.A."/>
            <person name="Layton S.R."/>
            <person name="Smith B.R."/>
            <person name="Hughes L.E."/>
            <person name="Garlena R.A."/>
            <person name="Russell D.A."/>
            <person name="Pope W.H."/>
            <person name="Jacobs-Sera D."/>
            <person name="Hatfull G.F."/>
        </authorList>
    </citation>
    <scope>NUCLEOTIDE SEQUENCE [LARGE SCALE GENOMIC DNA]</scope>
</reference>
<dbReference type="EMBL" id="MN369754">
    <property type="protein sequence ID" value="QGH79455.1"/>
    <property type="molecule type" value="Genomic_DNA"/>
</dbReference>
<organism evidence="1 2">
    <name type="scientific">Streptomyces phage Limpid</name>
    <dbReference type="NCBI Taxonomy" id="2653770"/>
    <lineage>
        <taxon>Viruses</taxon>
        <taxon>Duplodnaviria</taxon>
        <taxon>Heunggongvirae</taxon>
        <taxon>Uroviricota</taxon>
        <taxon>Caudoviricetes</taxon>
        <taxon>Stanwilliamsviridae</taxon>
        <taxon>Loccivirinae</taxon>
        <taxon>Annadreamyvirus</taxon>
        <taxon>Annadreamyvirus annadreamy</taxon>
    </lineage>
</organism>
<name>A0A5Q2WJG3_9CAUD</name>
<dbReference type="Proteomes" id="UP000359050">
    <property type="component" value="Genome"/>
</dbReference>
<accession>A0A5Q2WJG3</accession>
<gene>
    <name evidence="1" type="primary">144</name>
    <name evidence="1" type="ORF">SEA_LIMPID_144</name>
</gene>
<evidence type="ECO:0000313" key="1">
    <source>
        <dbReference type="EMBL" id="QGH79455.1"/>
    </source>
</evidence>